<evidence type="ECO:0000256" key="1">
    <source>
        <dbReference type="SAM" id="MobiDB-lite"/>
    </source>
</evidence>
<organism evidence="2 3">
    <name type="scientific">Rattus norvegicus</name>
    <name type="common">Rat</name>
    <dbReference type="NCBI Taxonomy" id="10116"/>
    <lineage>
        <taxon>Eukaryota</taxon>
        <taxon>Metazoa</taxon>
        <taxon>Chordata</taxon>
        <taxon>Craniata</taxon>
        <taxon>Vertebrata</taxon>
        <taxon>Euteleostomi</taxon>
        <taxon>Mammalia</taxon>
        <taxon>Eutheria</taxon>
        <taxon>Euarchontoglires</taxon>
        <taxon>Glires</taxon>
        <taxon>Rodentia</taxon>
        <taxon>Myomorpha</taxon>
        <taxon>Muroidea</taxon>
        <taxon>Muridae</taxon>
        <taxon>Murinae</taxon>
        <taxon>Rattus</taxon>
    </lineage>
</organism>
<evidence type="ECO:0000313" key="2">
    <source>
        <dbReference type="EMBL" id="EDL87555.1"/>
    </source>
</evidence>
<dbReference type="Proteomes" id="UP000234681">
    <property type="component" value="Chromosome 19"/>
</dbReference>
<sequence length="78" mass="8469">MCTGLQLGSMVQLIPGTSEASLDHAIIWLSDLGLWELAGTGISRSRSEAWRAHARARAHTHTHTHTSGPRVCGSRLRP</sequence>
<proteinExistence type="predicted"/>
<evidence type="ECO:0000313" key="3">
    <source>
        <dbReference type="Proteomes" id="UP000234681"/>
    </source>
</evidence>
<accession>A6KD73</accession>
<feature type="region of interest" description="Disordered" evidence="1">
    <location>
        <begin position="57"/>
        <end position="78"/>
    </location>
</feature>
<dbReference type="AlphaFoldDB" id="A6KD73"/>
<dbReference type="EMBL" id="CH474037">
    <property type="protein sequence ID" value="EDL87555.1"/>
    <property type="molecule type" value="Genomic_DNA"/>
</dbReference>
<reference evidence="2 3" key="1">
    <citation type="submission" date="2005-09" db="EMBL/GenBank/DDBJ databases">
        <authorList>
            <person name="Mural R.J."/>
            <person name="Li P.W."/>
            <person name="Adams M.D."/>
            <person name="Amanatides P.G."/>
            <person name="Baden-Tillson H."/>
            <person name="Barnstead M."/>
            <person name="Chin S.H."/>
            <person name="Dew I."/>
            <person name="Evans C.A."/>
            <person name="Ferriera S."/>
            <person name="Flanigan M."/>
            <person name="Fosler C."/>
            <person name="Glodek A."/>
            <person name="Gu Z."/>
            <person name="Holt R.A."/>
            <person name="Jennings D."/>
            <person name="Kraft C.L."/>
            <person name="Lu F."/>
            <person name="Nguyen T."/>
            <person name="Nusskern D.R."/>
            <person name="Pfannkoch C.M."/>
            <person name="Sitter C."/>
            <person name="Sutton G.G."/>
            <person name="Venter J.C."/>
            <person name="Wang Z."/>
            <person name="Woodage T."/>
            <person name="Zheng X.H."/>
            <person name="Zhong F."/>
        </authorList>
    </citation>
    <scope>NUCLEOTIDE SEQUENCE [LARGE SCALE GENOMIC DNA]</scope>
    <source>
        <strain>BN</strain>
        <strain evidence="3">Sprague-Dawley</strain>
    </source>
</reference>
<protein>
    <submittedName>
        <fullName evidence="2">RCG44335</fullName>
    </submittedName>
</protein>
<name>A6KD73_RAT</name>
<gene>
    <name evidence="2" type="ORF">rCG_44335</name>
</gene>